<reference evidence="1 2" key="1">
    <citation type="submission" date="2020-08" db="EMBL/GenBank/DDBJ databases">
        <title>Sequencing the genomes of 1000 actinobacteria strains.</title>
        <authorList>
            <person name="Klenk H.-P."/>
        </authorList>
    </citation>
    <scope>NUCLEOTIDE SEQUENCE [LARGE SCALE GENOMIC DNA]</scope>
    <source>
        <strain evidence="1 2">DSM 45084</strain>
    </source>
</reference>
<sequence>MERNRPARLSQQPVANVGGQTELVAAQDTTVSLWTILVGPRTTLTAESVVVDEATKRKWVVVGAVARRPEHHPKYLAAGARLISDMQ</sequence>
<dbReference type="RefSeq" id="WP_184666584.1">
    <property type="nucleotide sequence ID" value="NZ_BAABAI010000034.1"/>
</dbReference>
<keyword evidence="2" id="KW-1185">Reference proteome</keyword>
<proteinExistence type="predicted"/>
<comment type="caution">
    <text evidence="1">The sequence shown here is derived from an EMBL/GenBank/DDBJ whole genome shotgun (WGS) entry which is preliminary data.</text>
</comment>
<dbReference type="EMBL" id="JACHJS010000001">
    <property type="protein sequence ID" value="MBB4963840.1"/>
    <property type="molecule type" value="Genomic_DNA"/>
</dbReference>
<evidence type="ECO:0000313" key="1">
    <source>
        <dbReference type="EMBL" id="MBB4963840.1"/>
    </source>
</evidence>
<protein>
    <submittedName>
        <fullName evidence="1">Uncharacterized protein</fullName>
    </submittedName>
</protein>
<evidence type="ECO:0000313" key="2">
    <source>
        <dbReference type="Proteomes" id="UP000542674"/>
    </source>
</evidence>
<organism evidence="1 2">
    <name type="scientific">Saccharothrix violaceirubra</name>
    <dbReference type="NCBI Taxonomy" id="413306"/>
    <lineage>
        <taxon>Bacteria</taxon>
        <taxon>Bacillati</taxon>
        <taxon>Actinomycetota</taxon>
        <taxon>Actinomycetes</taxon>
        <taxon>Pseudonocardiales</taxon>
        <taxon>Pseudonocardiaceae</taxon>
        <taxon>Saccharothrix</taxon>
    </lineage>
</organism>
<gene>
    <name evidence="1" type="ORF">F4559_001199</name>
</gene>
<name>A0A7W7T1Y0_9PSEU</name>
<dbReference type="AlphaFoldDB" id="A0A7W7T1Y0"/>
<accession>A0A7W7T1Y0</accession>
<dbReference type="Proteomes" id="UP000542674">
    <property type="component" value="Unassembled WGS sequence"/>
</dbReference>